<feature type="compositionally biased region" description="Pro residues" evidence="3">
    <location>
        <begin position="233"/>
        <end position="242"/>
    </location>
</feature>
<sequence>MDEKCESADEYDCPSLLCEEQEAEEEESYHGDYSGREALVERDKWDEGQREERERKQEKEEENVEPEKERNGEMNEDVIKEIEEESEVEDEGGEMDEVRAIDEVGGMDEVGVIDEGGGMDEVGAIDEVRQMDKRLLRQRKGRMEEEVDENVVDIQGWRANEDEEKKDIGERDGEEKVEEERKQEGVMESALPLDFLGIVTEPFSMTTTTHEDSGYLSSGFGFFCPSGPVLFPTQPPPHPQPLQPKGVKRPHSVSPPPPSTQNLQVKLTRVYSTRRSIRYNTRGRSQVPLPLLPAVTMGDPTPLPPMTKKKTRTLYSTDQLEQLEGLFQEEHYPDGEKRKEIATMVGVTPQRIMVWFQNRRAKWRKAGRSAVKPEPKPTYTSSQDTNPNPAPLLTSHPHTRMVLGQTATFPPPPGLSLPLPPTTQALPSYGNLLTSLSSSPTGRSGGGGDVGLPPVEHLPPIMYSPPPLRRASLPLLATFMNPANPTHTPPPPTPKPTPTPTSPLFMDVLESNPHVHPSQTDAGCPFDYNSDPLTTSSMKVDPQHYLTSSHQGGTTVSYQLQPQPSHLAYLTPSPYLTPKPPEGNALPTSFLTFGPGCGPGVVTYGAGGHTYFQTQPGGGQILLQSGIHGGLTAYQPCPWDQMYSQPAVFQQRNSTLGGRDPPSSYAPAPYYPRSHTHSQRTTHTSAQVLPSVSSLRFPHPRGAVTLQPRRPTPPLASPDPPAIVKAETESPPQIHSSHFHCDFSPIHF</sequence>
<proteinExistence type="predicted"/>
<feature type="compositionally biased region" description="Pro residues" evidence="3">
    <location>
        <begin position="710"/>
        <end position="721"/>
    </location>
</feature>
<feature type="domain" description="Homeobox" evidence="4">
    <location>
        <begin position="306"/>
        <end position="366"/>
    </location>
</feature>
<dbReference type="GeneTree" id="ENSGT00650000093445"/>
<dbReference type="Gene3D" id="1.10.10.60">
    <property type="entry name" value="Homeodomain-like"/>
    <property type="match status" value="1"/>
</dbReference>
<dbReference type="CDD" id="cd00086">
    <property type="entry name" value="homeodomain"/>
    <property type="match status" value="1"/>
</dbReference>
<dbReference type="PANTHER" id="PTHR47060">
    <property type="entry name" value="HOMEOBOX PROTEIN NOBOX"/>
    <property type="match status" value="1"/>
</dbReference>
<name>A0AAY5KXK5_ESOLU</name>
<evidence type="ECO:0000256" key="1">
    <source>
        <dbReference type="PROSITE-ProRule" id="PRU00108"/>
    </source>
</evidence>
<dbReference type="InterPro" id="IPR042988">
    <property type="entry name" value="NOBOX"/>
</dbReference>
<protein>
    <recommendedName>
        <fullName evidence="4">Homeobox domain-containing protein</fullName>
    </recommendedName>
</protein>
<feature type="compositionally biased region" description="Acidic residues" evidence="3">
    <location>
        <begin position="82"/>
        <end position="95"/>
    </location>
</feature>
<evidence type="ECO:0000313" key="6">
    <source>
        <dbReference type="Proteomes" id="UP000265140"/>
    </source>
</evidence>
<feature type="compositionally biased region" description="Basic and acidic residues" evidence="3">
    <location>
        <begin position="28"/>
        <end position="81"/>
    </location>
</feature>
<keyword evidence="6" id="KW-1185">Reference proteome</keyword>
<dbReference type="InterPro" id="IPR009057">
    <property type="entry name" value="Homeodomain-like_sf"/>
</dbReference>
<keyword evidence="1 2" id="KW-0238">DNA-binding</keyword>
<dbReference type="PANTHER" id="PTHR47060:SF1">
    <property type="entry name" value="HOMEOBOX PROTEIN NOBOX"/>
    <property type="match status" value="1"/>
</dbReference>
<feature type="region of interest" description="Disordered" evidence="3">
    <location>
        <begin position="652"/>
        <end position="722"/>
    </location>
</feature>
<reference evidence="5" key="3">
    <citation type="submission" date="2025-09" db="UniProtKB">
        <authorList>
            <consortium name="Ensembl"/>
        </authorList>
    </citation>
    <scope>IDENTIFICATION</scope>
</reference>
<comment type="subcellular location">
    <subcellularLocation>
        <location evidence="1 2">Nucleus</location>
    </subcellularLocation>
</comment>
<reference evidence="5 6" key="1">
    <citation type="submission" date="2020-02" db="EMBL/GenBank/DDBJ databases">
        <title>Esox lucius (northern pike) genome, fEsoLuc1, primary haplotype.</title>
        <authorList>
            <person name="Myers G."/>
            <person name="Karagic N."/>
            <person name="Meyer A."/>
            <person name="Pippel M."/>
            <person name="Reichard M."/>
            <person name="Winkler S."/>
            <person name="Tracey A."/>
            <person name="Sims Y."/>
            <person name="Howe K."/>
            <person name="Rhie A."/>
            <person name="Formenti G."/>
            <person name="Durbin R."/>
            <person name="Fedrigo O."/>
            <person name="Jarvis E.D."/>
        </authorList>
    </citation>
    <scope>NUCLEOTIDE SEQUENCE [LARGE SCALE GENOMIC DNA]</scope>
</reference>
<evidence type="ECO:0000259" key="4">
    <source>
        <dbReference type="PROSITE" id="PS50071"/>
    </source>
</evidence>
<evidence type="ECO:0000256" key="2">
    <source>
        <dbReference type="RuleBase" id="RU000682"/>
    </source>
</evidence>
<dbReference type="Proteomes" id="UP000265140">
    <property type="component" value="Chromosome 10"/>
</dbReference>
<organism evidence="5 6">
    <name type="scientific">Esox lucius</name>
    <name type="common">Northern pike</name>
    <dbReference type="NCBI Taxonomy" id="8010"/>
    <lineage>
        <taxon>Eukaryota</taxon>
        <taxon>Metazoa</taxon>
        <taxon>Chordata</taxon>
        <taxon>Craniata</taxon>
        <taxon>Vertebrata</taxon>
        <taxon>Euteleostomi</taxon>
        <taxon>Actinopterygii</taxon>
        <taxon>Neopterygii</taxon>
        <taxon>Teleostei</taxon>
        <taxon>Protacanthopterygii</taxon>
        <taxon>Esociformes</taxon>
        <taxon>Esocidae</taxon>
        <taxon>Esox</taxon>
    </lineage>
</organism>
<dbReference type="GO" id="GO:0000978">
    <property type="term" value="F:RNA polymerase II cis-regulatory region sequence-specific DNA binding"/>
    <property type="evidence" value="ECO:0007669"/>
    <property type="project" value="TreeGrafter"/>
</dbReference>
<dbReference type="Ensembl" id="ENSELUT00000087898.1">
    <property type="protein sequence ID" value="ENSELUP00000093913.1"/>
    <property type="gene ID" value="ENSELUG00000002382.3"/>
</dbReference>
<feature type="compositionally biased region" description="Basic and acidic residues" evidence="3">
    <location>
        <begin position="159"/>
        <end position="185"/>
    </location>
</feature>
<dbReference type="Pfam" id="PF00046">
    <property type="entry name" value="Homeodomain"/>
    <property type="match status" value="1"/>
</dbReference>
<keyword evidence="1 2" id="KW-0539">Nucleus</keyword>
<accession>A0AAY5KXK5</accession>
<dbReference type="InterPro" id="IPR001356">
    <property type="entry name" value="HD"/>
</dbReference>
<dbReference type="SMART" id="SM00389">
    <property type="entry name" value="HOX"/>
    <property type="match status" value="1"/>
</dbReference>
<evidence type="ECO:0000313" key="5">
    <source>
        <dbReference type="Ensembl" id="ENSELUP00000093913.1"/>
    </source>
</evidence>
<feature type="compositionally biased region" description="Polar residues" evidence="3">
    <location>
        <begin position="378"/>
        <end position="387"/>
    </location>
</feature>
<dbReference type="GO" id="GO:0000981">
    <property type="term" value="F:DNA-binding transcription factor activity, RNA polymerase II-specific"/>
    <property type="evidence" value="ECO:0007669"/>
    <property type="project" value="TreeGrafter"/>
</dbReference>
<dbReference type="AlphaFoldDB" id="A0AAY5KXK5"/>
<reference evidence="5" key="2">
    <citation type="submission" date="2025-08" db="UniProtKB">
        <authorList>
            <consortium name="Ensembl"/>
        </authorList>
    </citation>
    <scope>IDENTIFICATION</scope>
</reference>
<keyword evidence="1 2" id="KW-0371">Homeobox</keyword>
<dbReference type="GO" id="GO:0005634">
    <property type="term" value="C:nucleus"/>
    <property type="evidence" value="ECO:0007669"/>
    <property type="project" value="UniProtKB-SubCell"/>
</dbReference>
<dbReference type="PROSITE" id="PS50071">
    <property type="entry name" value="HOMEOBOX_2"/>
    <property type="match status" value="1"/>
</dbReference>
<feature type="compositionally biased region" description="Low complexity" evidence="3">
    <location>
        <begin position="661"/>
        <end position="673"/>
    </location>
</feature>
<feature type="region of interest" description="Disordered" evidence="3">
    <location>
        <begin position="364"/>
        <end position="396"/>
    </location>
</feature>
<feature type="region of interest" description="Disordered" evidence="3">
    <location>
        <begin position="231"/>
        <end position="262"/>
    </location>
</feature>
<dbReference type="SUPFAM" id="SSF46689">
    <property type="entry name" value="Homeodomain-like"/>
    <property type="match status" value="1"/>
</dbReference>
<feature type="region of interest" description="Disordered" evidence="3">
    <location>
        <begin position="1"/>
        <end position="121"/>
    </location>
</feature>
<feature type="region of interest" description="Disordered" evidence="3">
    <location>
        <begin position="154"/>
        <end position="186"/>
    </location>
</feature>
<feature type="DNA-binding region" description="Homeobox" evidence="1">
    <location>
        <begin position="308"/>
        <end position="367"/>
    </location>
</feature>
<evidence type="ECO:0000256" key="3">
    <source>
        <dbReference type="SAM" id="MobiDB-lite"/>
    </source>
</evidence>